<dbReference type="GO" id="GO:0019748">
    <property type="term" value="P:secondary metabolic process"/>
    <property type="evidence" value="ECO:0007669"/>
    <property type="project" value="TreeGrafter"/>
</dbReference>
<dbReference type="SUPFAM" id="SSF53474">
    <property type="entry name" value="alpha/beta-Hydrolases"/>
    <property type="match status" value="1"/>
</dbReference>
<name>A0A100IJC6_ASPNG</name>
<dbReference type="VEuPathDB" id="FungiDB:An11g04260"/>
<evidence type="ECO:0000313" key="4">
    <source>
        <dbReference type="Proteomes" id="UP000068243"/>
    </source>
</evidence>
<dbReference type="EMBL" id="BCMY01000007">
    <property type="protein sequence ID" value="GAQ42289.1"/>
    <property type="molecule type" value="Genomic_DNA"/>
</dbReference>
<dbReference type="GO" id="GO:0005634">
    <property type="term" value="C:nucleus"/>
    <property type="evidence" value="ECO:0007669"/>
    <property type="project" value="TreeGrafter"/>
</dbReference>
<protein>
    <recommendedName>
        <fullName evidence="2">Serine hydrolase domain-containing protein</fullName>
    </recommendedName>
</protein>
<dbReference type="GO" id="GO:0016787">
    <property type="term" value="F:hydrolase activity"/>
    <property type="evidence" value="ECO:0007669"/>
    <property type="project" value="UniProtKB-KW"/>
</dbReference>
<proteinExistence type="predicted"/>
<dbReference type="InterPro" id="IPR029058">
    <property type="entry name" value="AB_hydrolase_fold"/>
</dbReference>
<dbReference type="InterPro" id="IPR050593">
    <property type="entry name" value="LovG"/>
</dbReference>
<comment type="caution">
    <text evidence="3">The sequence shown here is derived from an EMBL/GenBank/DDBJ whole genome shotgun (WGS) entry which is preliminary data.</text>
</comment>
<accession>A0A100IJC6</accession>
<dbReference type="Gene3D" id="3.40.50.1820">
    <property type="entry name" value="alpha/beta hydrolase"/>
    <property type="match status" value="1"/>
</dbReference>
<dbReference type="AlphaFoldDB" id="A0A100IJC6"/>
<dbReference type="VEuPathDB" id="FungiDB:ASPNIDRAFT2_1178393"/>
<reference evidence="4" key="1">
    <citation type="journal article" date="2016" name="Genome Announc.">
        <title>Draft genome sequence of Aspergillus niger strain An76.</title>
        <authorList>
            <person name="Gong W."/>
            <person name="Cheng Z."/>
            <person name="Zhang H."/>
            <person name="Liu L."/>
            <person name="Gao P."/>
            <person name="Wang L."/>
        </authorList>
    </citation>
    <scope>NUCLEOTIDE SEQUENCE [LARGE SCALE GENOMIC DNA]</scope>
    <source>
        <strain evidence="4">An76</strain>
    </source>
</reference>
<dbReference type="InterPro" id="IPR005645">
    <property type="entry name" value="FSH-like_dom"/>
</dbReference>
<dbReference type="OrthoDB" id="414698at2759"/>
<evidence type="ECO:0000256" key="1">
    <source>
        <dbReference type="ARBA" id="ARBA00022801"/>
    </source>
</evidence>
<dbReference type="OMA" id="LHTEGNW"/>
<dbReference type="PANTHER" id="PTHR48070:SF4">
    <property type="entry name" value="ESTERASE ALNB"/>
    <property type="match status" value="1"/>
</dbReference>
<feature type="domain" description="Serine hydrolase" evidence="2">
    <location>
        <begin position="1"/>
        <end position="263"/>
    </location>
</feature>
<dbReference type="Proteomes" id="UP000068243">
    <property type="component" value="Unassembled WGS sequence"/>
</dbReference>
<dbReference type="GO" id="GO:0005737">
    <property type="term" value="C:cytoplasm"/>
    <property type="evidence" value="ECO:0007669"/>
    <property type="project" value="TreeGrafter"/>
</dbReference>
<organism evidence="3 4">
    <name type="scientific">Aspergillus niger</name>
    <dbReference type="NCBI Taxonomy" id="5061"/>
    <lineage>
        <taxon>Eukaryota</taxon>
        <taxon>Fungi</taxon>
        <taxon>Dikarya</taxon>
        <taxon>Ascomycota</taxon>
        <taxon>Pezizomycotina</taxon>
        <taxon>Eurotiomycetes</taxon>
        <taxon>Eurotiomycetidae</taxon>
        <taxon>Eurotiales</taxon>
        <taxon>Aspergillaceae</taxon>
        <taxon>Aspergillus</taxon>
        <taxon>Aspergillus subgen. Circumdati</taxon>
    </lineage>
</organism>
<dbReference type="VEuPathDB" id="FungiDB:ATCC64974_90340"/>
<dbReference type="PANTHER" id="PTHR48070">
    <property type="entry name" value="ESTERASE OVCA2"/>
    <property type="match status" value="1"/>
</dbReference>
<sequence>MKILCLHGYGTGPDILRFQLSGLMRDADPSWEFHFLSGEVECPPAPGIGSTFPPPYYCWARSFDAGEIDAAHALIEEAIDEHGPFDGVLGFSQGAAISVSFLLEHKAAYPDEPLPFRFAIFYSPTIPCAADEAYCQSVIGSLSIADQQRLRSGQDEQIAQLPEPVRSVTESFVKVIKGTHSITREPVSFFLDRPLDLVPCVLHPDVVPTHISLPSVHLRGKEDMPGLDDCGFLVESLCDSKSRKSIKHSAGHDIPRSGPEIRQMLSAVEWVVAQSQLPTH</sequence>
<evidence type="ECO:0000313" key="3">
    <source>
        <dbReference type="EMBL" id="GAQ42289.1"/>
    </source>
</evidence>
<dbReference type="VEuPathDB" id="FungiDB:M747DRAFT_304732"/>
<keyword evidence="1" id="KW-0378">Hydrolase</keyword>
<evidence type="ECO:0000259" key="2">
    <source>
        <dbReference type="Pfam" id="PF03959"/>
    </source>
</evidence>
<dbReference type="Pfam" id="PF03959">
    <property type="entry name" value="FSH1"/>
    <property type="match status" value="1"/>
</dbReference>
<gene>
    <name evidence="3" type="ORF">ABL_04950</name>
</gene>